<dbReference type="SUPFAM" id="SSF52047">
    <property type="entry name" value="RNI-like"/>
    <property type="match status" value="1"/>
</dbReference>
<evidence type="ECO:0000256" key="1">
    <source>
        <dbReference type="ARBA" id="ARBA00022737"/>
    </source>
</evidence>
<gene>
    <name evidence="3" type="ORF">BLNAU_9593</name>
</gene>
<proteinExistence type="predicted"/>
<dbReference type="Proteomes" id="UP001281761">
    <property type="component" value="Unassembled WGS sequence"/>
</dbReference>
<feature type="compositionally biased region" description="Basic and acidic residues" evidence="2">
    <location>
        <begin position="317"/>
        <end position="329"/>
    </location>
</feature>
<accession>A0ABQ9XVP0</accession>
<dbReference type="Pfam" id="PF13516">
    <property type="entry name" value="LRR_6"/>
    <property type="match status" value="1"/>
</dbReference>
<dbReference type="InterPro" id="IPR032675">
    <property type="entry name" value="LRR_dom_sf"/>
</dbReference>
<dbReference type="PANTHER" id="PTHR24111:SF0">
    <property type="entry name" value="LEUCINE-RICH REPEAT-CONTAINING PROTEIN"/>
    <property type="match status" value="1"/>
</dbReference>
<name>A0ABQ9XVP0_9EUKA</name>
<organism evidence="3 4">
    <name type="scientific">Blattamonas nauphoetae</name>
    <dbReference type="NCBI Taxonomy" id="2049346"/>
    <lineage>
        <taxon>Eukaryota</taxon>
        <taxon>Metamonada</taxon>
        <taxon>Preaxostyla</taxon>
        <taxon>Oxymonadida</taxon>
        <taxon>Blattamonas</taxon>
    </lineage>
</organism>
<keyword evidence="4" id="KW-1185">Reference proteome</keyword>
<comment type="caution">
    <text evidence="3">The sequence shown here is derived from an EMBL/GenBank/DDBJ whole genome shotgun (WGS) entry which is preliminary data.</text>
</comment>
<evidence type="ECO:0000313" key="3">
    <source>
        <dbReference type="EMBL" id="KAK2955545.1"/>
    </source>
</evidence>
<dbReference type="Gene3D" id="3.80.10.10">
    <property type="entry name" value="Ribonuclease Inhibitor"/>
    <property type="match status" value="1"/>
</dbReference>
<feature type="region of interest" description="Disordered" evidence="2">
    <location>
        <begin position="297"/>
        <end position="337"/>
    </location>
</feature>
<evidence type="ECO:0000256" key="2">
    <source>
        <dbReference type="SAM" id="MobiDB-lite"/>
    </source>
</evidence>
<feature type="region of interest" description="Disordered" evidence="2">
    <location>
        <begin position="1"/>
        <end position="47"/>
    </location>
</feature>
<keyword evidence="1" id="KW-0677">Repeat</keyword>
<feature type="compositionally biased region" description="Basic and acidic residues" evidence="2">
    <location>
        <begin position="297"/>
        <end position="308"/>
    </location>
</feature>
<dbReference type="EMBL" id="JARBJD010000066">
    <property type="protein sequence ID" value="KAK2955545.1"/>
    <property type="molecule type" value="Genomic_DNA"/>
</dbReference>
<evidence type="ECO:0000313" key="4">
    <source>
        <dbReference type="Proteomes" id="UP001281761"/>
    </source>
</evidence>
<dbReference type="PANTHER" id="PTHR24111">
    <property type="entry name" value="LEUCINE-RICH REPEAT-CONTAINING PROTEIN 34"/>
    <property type="match status" value="1"/>
</dbReference>
<feature type="compositionally biased region" description="Basic and acidic residues" evidence="2">
    <location>
        <begin position="1"/>
        <end position="19"/>
    </location>
</feature>
<feature type="compositionally biased region" description="Basic and acidic residues" evidence="2">
    <location>
        <begin position="35"/>
        <end position="45"/>
    </location>
</feature>
<sequence>MEKKGLSLDKDVGNAKQEADPSPTASPMMDEEEEEKKSQNKRRDSLCGGVNERTVAEVIEEAFVPIEEYDEEVTEDEDISALKLSCLSYITLATYIITERGMKVGSVEQQSWDGEAKQIAEMIITNKTITTLTLNNCKIGNVAGKDNEGAEGLANAFRSNKICQLTHLNISSNRMKDKGGMALSGELATNERLRHMNVASNDLNNTVNSLISTLRTNTCLQTVDFRFNDCSHILLAYASVFAEGAAGQEQDTAEGLHLLLIETQRECERKERKLLEQLDAGAKLVITLGDETKELTKRKDEDRKDGEFLARTQTTEANRRVQERSEAERKRKKTIRQLEDMEVGGSEKIEEMGLVSSYGVEAVGSVGSGQRVASSHQELRTDG</sequence>
<dbReference type="InterPro" id="IPR052201">
    <property type="entry name" value="LRR-containing_regulator"/>
</dbReference>
<protein>
    <submittedName>
        <fullName evidence="3">Uncharacterized protein</fullName>
    </submittedName>
</protein>
<dbReference type="InterPro" id="IPR001611">
    <property type="entry name" value="Leu-rich_rpt"/>
</dbReference>
<reference evidence="3 4" key="1">
    <citation type="journal article" date="2022" name="bioRxiv">
        <title>Genomics of Preaxostyla Flagellates Illuminates Evolutionary Transitions and the Path Towards Mitochondrial Loss.</title>
        <authorList>
            <person name="Novak L.V.F."/>
            <person name="Treitli S.C."/>
            <person name="Pyrih J."/>
            <person name="Halakuc P."/>
            <person name="Pipaliya S.V."/>
            <person name="Vacek V."/>
            <person name="Brzon O."/>
            <person name="Soukal P."/>
            <person name="Eme L."/>
            <person name="Dacks J.B."/>
            <person name="Karnkowska A."/>
            <person name="Elias M."/>
            <person name="Hampl V."/>
        </authorList>
    </citation>
    <scope>NUCLEOTIDE SEQUENCE [LARGE SCALE GENOMIC DNA]</scope>
    <source>
        <strain evidence="3">NAU3</strain>
        <tissue evidence="3">Gut</tissue>
    </source>
</reference>